<reference evidence="2" key="1">
    <citation type="submission" date="2019-04" db="EMBL/GenBank/DDBJ databases">
        <title>Friends and foes A comparative genomics studyof 23 Aspergillus species from section Flavi.</title>
        <authorList>
            <consortium name="DOE Joint Genome Institute"/>
            <person name="Kjaerbolling I."/>
            <person name="Vesth T."/>
            <person name="Frisvad J.C."/>
            <person name="Nybo J.L."/>
            <person name="Theobald S."/>
            <person name="Kildgaard S."/>
            <person name="Isbrandt T."/>
            <person name="Kuo A."/>
            <person name="Sato A."/>
            <person name="Lyhne E.K."/>
            <person name="Kogle M.E."/>
            <person name="Wiebenga A."/>
            <person name="Kun R.S."/>
            <person name="Lubbers R.J."/>
            <person name="Makela M.R."/>
            <person name="Barry K."/>
            <person name="Chovatia M."/>
            <person name="Clum A."/>
            <person name="Daum C."/>
            <person name="Haridas S."/>
            <person name="He G."/>
            <person name="LaButti K."/>
            <person name="Lipzen A."/>
            <person name="Mondo S."/>
            <person name="Riley R."/>
            <person name="Salamov A."/>
            <person name="Simmons B.A."/>
            <person name="Magnuson J.K."/>
            <person name="Henrissat B."/>
            <person name="Mortensen U.H."/>
            <person name="Larsen T.O."/>
            <person name="Devries R.P."/>
            <person name="Grigoriev I.V."/>
            <person name="Machida M."/>
            <person name="Baker S.E."/>
            <person name="Andersen M.R."/>
        </authorList>
    </citation>
    <scope>NUCLEOTIDE SEQUENCE [LARGE SCALE GENOMIC DNA]</scope>
    <source>
        <strain evidence="2">IBT 14317</strain>
    </source>
</reference>
<dbReference type="Proteomes" id="UP000326877">
    <property type="component" value="Unassembled WGS sequence"/>
</dbReference>
<evidence type="ECO:0000313" key="2">
    <source>
        <dbReference type="EMBL" id="KAE8385467.1"/>
    </source>
</evidence>
<proteinExistence type="predicted"/>
<feature type="region of interest" description="Disordered" evidence="1">
    <location>
        <begin position="33"/>
        <end position="59"/>
    </location>
</feature>
<dbReference type="AlphaFoldDB" id="A0A5N7BVD9"/>
<name>A0A5N7BVD9_PETAA</name>
<gene>
    <name evidence="2" type="ORF">BDV23DRAFT_164873</name>
</gene>
<protein>
    <submittedName>
        <fullName evidence="2">Uncharacterized protein</fullName>
    </submittedName>
</protein>
<sequence length="59" mass="6755">MGNSGVNMDDDSRVTIDWDSSFVRAFSKRYSRPFLGRPTTPPPEYSELAQQPADYTRKI</sequence>
<evidence type="ECO:0000256" key="1">
    <source>
        <dbReference type="SAM" id="MobiDB-lite"/>
    </source>
</evidence>
<dbReference type="EMBL" id="ML735334">
    <property type="protein sequence ID" value="KAE8385467.1"/>
    <property type="molecule type" value="Genomic_DNA"/>
</dbReference>
<organism evidence="2">
    <name type="scientific">Petromyces alliaceus</name>
    <name type="common">Aspergillus alliaceus</name>
    <dbReference type="NCBI Taxonomy" id="209559"/>
    <lineage>
        <taxon>Eukaryota</taxon>
        <taxon>Fungi</taxon>
        <taxon>Dikarya</taxon>
        <taxon>Ascomycota</taxon>
        <taxon>Pezizomycotina</taxon>
        <taxon>Eurotiomycetes</taxon>
        <taxon>Eurotiomycetidae</taxon>
        <taxon>Eurotiales</taxon>
        <taxon>Aspergillaceae</taxon>
        <taxon>Aspergillus</taxon>
        <taxon>Aspergillus subgen. Circumdati</taxon>
    </lineage>
</organism>
<accession>A0A5N7BVD9</accession>